<feature type="region of interest" description="Disordered" evidence="1">
    <location>
        <begin position="1"/>
        <end position="20"/>
    </location>
</feature>
<keyword evidence="3" id="KW-1185">Reference proteome</keyword>
<dbReference type="EMBL" id="FPAA01000002">
    <property type="protein sequence ID" value="SFS46568.1"/>
    <property type="molecule type" value="Genomic_DNA"/>
</dbReference>
<sequence length="81" mass="9785">MVKKRSRNKQNQPQMQTPLRKKWIKEADLYYSQTIAPLRRQLKSAQLSRNLESIDTYWNQLQAALKHHRILIPRANYVERP</sequence>
<accession>A0A1I6Q2N5</accession>
<evidence type="ECO:0000313" key="2">
    <source>
        <dbReference type="EMBL" id="SFS46568.1"/>
    </source>
</evidence>
<dbReference type="OrthoDB" id="2990094at2"/>
<evidence type="ECO:0000256" key="1">
    <source>
        <dbReference type="SAM" id="MobiDB-lite"/>
    </source>
</evidence>
<organism evidence="2 3">
    <name type="scientific">Marininema halotolerans</name>
    <dbReference type="NCBI Taxonomy" id="1155944"/>
    <lineage>
        <taxon>Bacteria</taxon>
        <taxon>Bacillati</taxon>
        <taxon>Bacillota</taxon>
        <taxon>Bacilli</taxon>
        <taxon>Bacillales</taxon>
        <taxon>Thermoactinomycetaceae</taxon>
        <taxon>Marininema</taxon>
    </lineage>
</organism>
<protein>
    <submittedName>
        <fullName evidence="2">Uncharacterized protein</fullName>
    </submittedName>
</protein>
<gene>
    <name evidence="2" type="ORF">SAMN05444972_102288</name>
</gene>
<dbReference type="RefSeq" id="WP_091834272.1">
    <property type="nucleotide sequence ID" value="NZ_FPAA01000002.1"/>
</dbReference>
<dbReference type="AlphaFoldDB" id="A0A1I6Q2N5"/>
<reference evidence="3" key="1">
    <citation type="submission" date="2016-10" db="EMBL/GenBank/DDBJ databases">
        <authorList>
            <person name="Varghese N."/>
            <person name="Submissions S."/>
        </authorList>
    </citation>
    <scope>NUCLEOTIDE SEQUENCE [LARGE SCALE GENOMIC DNA]</scope>
    <source>
        <strain evidence="3">DSM 45789</strain>
    </source>
</reference>
<proteinExistence type="predicted"/>
<name>A0A1I6Q2N5_9BACL</name>
<evidence type="ECO:0000313" key="3">
    <source>
        <dbReference type="Proteomes" id="UP000198660"/>
    </source>
</evidence>
<dbReference type="Proteomes" id="UP000198660">
    <property type="component" value="Unassembled WGS sequence"/>
</dbReference>